<evidence type="ECO:0000313" key="3">
    <source>
        <dbReference type="Proteomes" id="UP000316093"/>
    </source>
</evidence>
<organism evidence="2 3">
    <name type="scientific">Luteibacter pinisoli</name>
    <dbReference type="NCBI Taxonomy" id="2589080"/>
    <lineage>
        <taxon>Bacteria</taxon>
        <taxon>Pseudomonadati</taxon>
        <taxon>Pseudomonadota</taxon>
        <taxon>Gammaproteobacteria</taxon>
        <taxon>Lysobacterales</taxon>
        <taxon>Rhodanobacteraceae</taxon>
        <taxon>Luteibacter</taxon>
    </lineage>
</organism>
<dbReference type="Proteomes" id="UP000316093">
    <property type="component" value="Chromosome"/>
</dbReference>
<protein>
    <recommendedName>
        <fullName evidence="4">Lipoprotein</fullName>
    </recommendedName>
</protein>
<keyword evidence="3" id="KW-1185">Reference proteome</keyword>
<proteinExistence type="predicted"/>
<feature type="signal peptide" evidence="1">
    <location>
        <begin position="1"/>
        <end position="21"/>
    </location>
</feature>
<sequence>MNRLWKHGMVVACVASITACASITGGRYQKVDVHSQTSSGVPITGAACALTNDYGTVNVQTPGTAKVHRSSTPLSVNCTKNGSTIAQQVYPASIRGMVWGNILFGGLIGIVIDFSNGAAHHYSKQLQVLGTDAGGVASAATLPGSPVAAAQAVDTKPAADAQPDANAPQPHEAQIATAMEPGGPASLDPRVGQSMFNAAQNVAAIQQCDRFIKVLEVDGQHAVFFTQCDGRPQKLHIECNGAECVPLLPPQS</sequence>
<evidence type="ECO:0000256" key="1">
    <source>
        <dbReference type="SAM" id="SignalP"/>
    </source>
</evidence>
<accession>A0A4Y5Z135</accession>
<evidence type="ECO:0000313" key="2">
    <source>
        <dbReference type="EMBL" id="QDE38163.1"/>
    </source>
</evidence>
<dbReference type="KEGG" id="lpy:FIV34_02575"/>
<dbReference type="AlphaFoldDB" id="A0A4Y5Z135"/>
<evidence type="ECO:0008006" key="4">
    <source>
        <dbReference type="Google" id="ProtNLM"/>
    </source>
</evidence>
<name>A0A4Y5Z135_9GAMM</name>
<reference evidence="2 3" key="1">
    <citation type="submission" date="2019-06" db="EMBL/GenBank/DDBJ databases">
        <title>A complete genome sequence for Luteibacter pinisoli MAH-14.</title>
        <authorList>
            <person name="Baltrus D.A."/>
        </authorList>
    </citation>
    <scope>NUCLEOTIDE SEQUENCE [LARGE SCALE GENOMIC DNA]</scope>
    <source>
        <strain evidence="2 3">MAH-14</strain>
    </source>
</reference>
<keyword evidence="1" id="KW-0732">Signal</keyword>
<dbReference type="PROSITE" id="PS51257">
    <property type="entry name" value="PROKAR_LIPOPROTEIN"/>
    <property type="match status" value="1"/>
</dbReference>
<gene>
    <name evidence="2" type="ORF">FIV34_02575</name>
</gene>
<dbReference type="OrthoDB" id="194242at2"/>
<dbReference type="RefSeq" id="WP_139979379.1">
    <property type="nucleotide sequence ID" value="NZ_CP041046.1"/>
</dbReference>
<feature type="chain" id="PRO_5021426818" description="Lipoprotein" evidence="1">
    <location>
        <begin position="22"/>
        <end position="252"/>
    </location>
</feature>
<dbReference type="EMBL" id="CP041046">
    <property type="protein sequence ID" value="QDE38163.1"/>
    <property type="molecule type" value="Genomic_DNA"/>
</dbReference>